<comment type="caution">
    <text evidence="1">The sequence shown here is derived from an EMBL/GenBank/DDBJ whole genome shotgun (WGS) entry which is preliminary data.</text>
</comment>
<reference evidence="1 2" key="1">
    <citation type="submission" date="2020-08" db="EMBL/GenBank/DDBJ databases">
        <title>Genomic Encyclopedia of Type Strains, Phase III (KMG-III): the genomes of soil and plant-associated and newly described type strains.</title>
        <authorList>
            <person name="Whitman W."/>
        </authorList>
    </citation>
    <scope>NUCLEOTIDE SEQUENCE [LARGE SCALE GENOMIC DNA]</scope>
    <source>
        <strain evidence="1 2">CECT 8571</strain>
    </source>
</reference>
<keyword evidence="2" id="KW-1185">Reference proteome</keyword>
<proteinExistence type="predicted"/>
<accession>A0A839UU49</accession>
<protein>
    <recommendedName>
        <fullName evidence="3">Type 1 pili tip component</fullName>
    </recommendedName>
</protein>
<dbReference type="Proteomes" id="UP000559987">
    <property type="component" value="Unassembled WGS sequence"/>
</dbReference>
<evidence type="ECO:0008006" key="3">
    <source>
        <dbReference type="Google" id="ProtNLM"/>
    </source>
</evidence>
<dbReference type="RefSeq" id="WP_246341357.1">
    <property type="nucleotide sequence ID" value="NZ_JACHXZ010000004.1"/>
</dbReference>
<sequence>MMKVRELLSEWETTTQRWKGEVDYTLKVPLKDAARLEALAALYPAVDKQTLINQLLHAALEEIESTMPYVQGPKVVARDELGDPMFEDVGLTPEYLRLRAEFAEKLAQAS</sequence>
<name>A0A839UU49_9GAMM</name>
<evidence type="ECO:0000313" key="2">
    <source>
        <dbReference type="Proteomes" id="UP000559987"/>
    </source>
</evidence>
<evidence type="ECO:0000313" key="1">
    <source>
        <dbReference type="EMBL" id="MBB3169970.1"/>
    </source>
</evidence>
<organism evidence="1 2">
    <name type="scientific">Simiduia aestuariiviva</name>
    <dbReference type="NCBI Taxonomy" id="1510459"/>
    <lineage>
        <taxon>Bacteria</taxon>
        <taxon>Pseudomonadati</taxon>
        <taxon>Pseudomonadota</taxon>
        <taxon>Gammaproteobacteria</taxon>
        <taxon>Cellvibrionales</taxon>
        <taxon>Cellvibrionaceae</taxon>
        <taxon>Simiduia</taxon>
    </lineage>
</organism>
<gene>
    <name evidence="1" type="ORF">FHS30_003183</name>
</gene>
<dbReference type="AlphaFoldDB" id="A0A839UU49"/>
<dbReference type="EMBL" id="JACHXZ010000004">
    <property type="protein sequence ID" value="MBB3169970.1"/>
    <property type="molecule type" value="Genomic_DNA"/>
</dbReference>